<dbReference type="Pfam" id="PF20519">
    <property type="entry name" value="Polycystin_dom"/>
    <property type="match status" value="1"/>
</dbReference>
<evidence type="ECO:0000313" key="8">
    <source>
        <dbReference type="EMBL" id="JAG30601.1"/>
    </source>
</evidence>
<protein>
    <submittedName>
        <fullName evidence="8">Polycystic kidney disease 2-like 2 protein</fullName>
    </submittedName>
</protein>
<organism evidence="8">
    <name type="scientific">Lygus hesperus</name>
    <name type="common">Western plant bug</name>
    <dbReference type="NCBI Taxonomy" id="30085"/>
    <lineage>
        <taxon>Eukaryota</taxon>
        <taxon>Metazoa</taxon>
        <taxon>Ecdysozoa</taxon>
        <taxon>Arthropoda</taxon>
        <taxon>Hexapoda</taxon>
        <taxon>Insecta</taxon>
        <taxon>Pterygota</taxon>
        <taxon>Neoptera</taxon>
        <taxon>Paraneoptera</taxon>
        <taxon>Hemiptera</taxon>
        <taxon>Heteroptera</taxon>
        <taxon>Panheteroptera</taxon>
        <taxon>Cimicomorpha</taxon>
        <taxon>Miridae</taxon>
        <taxon>Mirini</taxon>
        <taxon>Lygus</taxon>
    </lineage>
</organism>
<feature type="non-terminal residue" evidence="8">
    <location>
        <position position="1"/>
    </location>
</feature>
<reference evidence="8" key="2">
    <citation type="submission" date="2014-07" db="EMBL/GenBank/DDBJ databases">
        <authorList>
            <person name="Hull J."/>
        </authorList>
    </citation>
    <scope>NUCLEOTIDE SEQUENCE</scope>
</reference>
<sequence>TKPIDSFVRSEKNFEHAMENLWKTGDEFRFSAEDLYPIFVLRDFVVYLIFLVVVMLITFGPRGPADNFYSEVVRRLVTNSSYNSSLGQEMSLADTQSATDMWTFIIEVLCMILYDKTLVSNSIYFGAPRLRQIRVRGKTCTPAPMFQSLYIDCADYYSESIEDKE</sequence>
<keyword evidence="5 6" id="KW-0472">Membrane</keyword>
<evidence type="ECO:0000256" key="3">
    <source>
        <dbReference type="ARBA" id="ARBA00022692"/>
    </source>
</evidence>
<comment type="subcellular location">
    <subcellularLocation>
        <location evidence="1">Membrane</location>
        <topology evidence="1">Multi-pass membrane protein</topology>
    </subcellularLocation>
</comment>
<dbReference type="GO" id="GO:0005262">
    <property type="term" value="F:calcium channel activity"/>
    <property type="evidence" value="ECO:0007669"/>
    <property type="project" value="TreeGrafter"/>
</dbReference>
<proteinExistence type="inferred from homology"/>
<feature type="transmembrane region" description="Helical" evidence="6">
    <location>
        <begin position="35"/>
        <end position="59"/>
    </location>
</feature>
<dbReference type="InterPro" id="IPR046791">
    <property type="entry name" value="Polycystin_dom"/>
</dbReference>
<feature type="domain" description="Polycystin" evidence="7">
    <location>
        <begin position="94"/>
        <end position="164"/>
    </location>
</feature>
<dbReference type="PANTHER" id="PTHR10877:SF183">
    <property type="entry name" value="AT14535P-RELATED"/>
    <property type="match status" value="1"/>
</dbReference>
<evidence type="ECO:0000256" key="2">
    <source>
        <dbReference type="ARBA" id="ARBA00007200"/>
    </source>
</evidence>
<reference evidence="8" key="1">
    <citation type="journal article" date="2014" name="PLoS ONE">
        <title>Transcriptome-Based Identification of ABC Transporters in the Western Tarnished Plant Bug Lygus hesperus.</title>
        <authorList>
            <person name="Hull J.J."/>
            <person name="Chaney K."/>
            <person name="Geib S.M."/>
            <person name="Fabrick J.A."/>
            <person name="Brent C.S."/>
            <person name="Walsh D."/>
            <person name="Lavine L.C."/>
        </authorList>
    </citation>
    <scope>NUCLEOTIDE SEQUENCE</scope>
</reference>
<keyword evidence="4 6" id="KW-1133">Transmembrane helix</keyword>
<dbReference type="GO" id="GO:0050982">
    <property type="term" value="P:detection of mechanical stimulus"/>
    <property type="evidence" value="ECO:0007669"/>
    <property type="project" value="TreeGrafter"/>
</dbReference>
<accession>A0A0A9YG64</accession>
<evidence type="ECO:0000256" key="5">
    <source>
        <dbReference type="ARBA" id="ARBA00023136"/>
    </source>
</evidence>
<feature type="non-terminal residue" evidence="8">
    <location>
        <position position="165"/>
    </location>
</feature>
<gene>
    <name evidence="8" type="primary">Pkd2l2</name>
    <name evidence="8" type="ORF">CM83_103995</name>
</gene>
<evidence type="ECO:0000256" key="4">
    <source>
        <dbReference type="ARBA" id="ARBA00022989"/>
    </source>
</evidence>
<dbReference type="GO" id="GO:0016020">
    <property type="term" value="C:membrane"/>
    <property type="evidence" value="ECO:0007669"/>
    <property type="project" value="UniProtKB-SubCell"/>
</dbReference>
<evidence type="ECO:0000256" key="1">
    <source>
        <dbReference type="ARBA" id="ARBA00004141"/>
    </source>
</evidence>
<dbReference type="AlphaFoldDB" id="A0A0A9YG64"/>
<evidence type="ECO:0000259" key="7">
    <source>
        <dbReference type="Pfam" id="PF20519"/>
    </source>
</evidence>
<name>A0A0A9YG64_LYGHE</name>
<dbReference type="InterPro" id="IPR051223">
    <property type="entry name" value="Polycystin"/>
</dbReference>
<evidence type="ECO:0000256" key="6">
    <source>
        <dbReference type="SAM" id="Phobius"/>
    </source>
</evidence>
<dbReference type="PANTHER" id="PTHR10877">
    <property type="entry name" value="POLYCYSTIN FAMILY MEMBER"/>
    <property type="match status" value="1"/>
</dbReference>
<comment type="similarity">
    <text evidence="2">Belongs to the polycystin family.</text>
</comment>
<keyword evidence="3 6" id="KW-0812">Transmembrane</keyword>
<dbReference type="EMBL" id="GBHO01013003">
    <property type="protein sequence ID" value="JAG30601.1"/>
    <property type="molecule type" value="Transcribed_RNA"/>
</dbReference>